<protein>
    <submittedName>
        <fullName evidence="2">Uncharacterized protein</fullName>
    </submittedName>
</protein>
<feature type="compositionally biased region" description="Basic and acidic residues" evidence="1">
    <location>
        <begin position="301"/>
        <end position="310"/>
    </location>
</feature>
<comment type="caution">
    <text evidence="2">The sequence shown here is derived from an EMBL/GenBank/DDBJ whole genome shotgun (WGS) entry which is preliminary data.</text>
</comment>
<keyword evidence="3" id="KW-1185">Reference proteome</keyword>
<dbReference type="EMBL" id="JAADJG010000009">
    <property type="protein sequence ID" value="KAF4457864.1"/>
    <property type="molecule type" value="Genomic_DNA"/>
</dbReference>
<name>A0A8H4KYB1_9HYPO</name>
<reference evidence="2" key="1">
    <citation type="submission" date="2020-01" db="EMBL/GenBank/DDBJ databases">
        <title>Identification and distribution of gene clusters putatively required for synthesis of sphingolipid metabolism inhibitors in phylogenetically diverse species of the filamentous fungus Fusarium.</title>
        <authorList>
            <person name="Kim H.-S."/>
            <person name="Busman M."/>
            <person name="Brown D.W."/>
            <person name="Divon H."/>
            <person name="Uhlig S."/>
            <person name="Proctor R.H."/>
        </authorList>
    </citation>
    <scope>NUCLEOTIDE SEQUENCE</scope>
    <source>
        <strain evidence="2">NRRL 53441</strain>
    </source>
</reference>
<feature type="region of interest" description="Disordered" evidence="1">
    <location>
        <begin position="283"/>
        <end position="310"/>
    </location>
</feature>
<dbReference type="AlphaFoldDB" id="A0A8H4KYB1"/>
<evidence type="ECO:0000256" key="1">
    <source>
        <dbReference type="SAM" id="MobiDB-lite"/>
    </source>
</evidence>
<dbReference type="OrthoDB" id="10545107at2759"/>
<dbReference type="Proteomes" id="UP000605986">
    <property type="component" value="Unassembled WGS sequence"/>
</dbReference>
<organism evidence="2 3">
    <name type="scientific">Fusarium austroafricanum</name>
    <dbReference type="NCBI Taxonomy" id="2364996"/>
    <lineage>
        <taxon>Eukaryota</taxon>
        <taxon>Fungi</taxon>
        <taxon>Dikarya</taxon>
        <taxon>Ascomycota</taxon>
        <taxon>Pezizomycotina</taxon>
        <taxon>Sordariomycetes</taxon>
        <taxon>Hypocreomycetidae</taxon>
        <taxon>Hypocreales</taxon>
        <taxon>Nectriaceae</taxon>
        <taxon>Fusarium</taxon>
        <taxon>Fusarium concolor species complex</taxon>
    </lineage>
</organism>
<accession>A0A8H4KYB1</accession>
<evidence type="ECO:0000313" key="2">
    <source>
        <dbReference type="EMBL" id="KAF4457864.1"/>
    </source>
</evidence>
<sequence length="310" mass="33779">MRQGKAPVWMLILARDVPSSSRIESKLLRTVVPSTKFTIKTVDIIFPVLAIRLVRAHAERVESGISISPQLEPLDRTYSLYFAEAICTAMDIGPNNVDIVEIDQVLPAQISLKLYRTFNCRELVSDRDVLVMDTNSFISCVSDSVRFLKPSAASTHSSVRATRSDSYLARAHGAAQNPPLPKAPALCNTNCINYEPRESHIVAWKPGGPKSSTEVPVPDPSVVGAEMVDMPEVGVQVESTGLTYVRPYVGGRPSDDEVKDEPEDDMLSLVAVEGDLTDRAVGTCHDTVTTGTGGASGFYRRSLEDPNHQP</sequence>
<evidence type="ECO:0000313" key="3">
    <source>
        <dbReference type="Proteomes" id="UP000605986"/>
    </source>
</evidence>
<gene>
    <name evidence="2" type="ORF">F53441_303</name>
</gene>
<proteinExistence type="predicted"/>